<dbReference type="RefSeq" id="WP_158082669.1">
    <property type="nucleotide sequence ID" value="NZ_LTAY01000031.1"/>
</dbReference>
<name>A0A1V4SW96_9CLOT</name>
<evidence type="ECO:0000313" key="1">
    <source>
        <dbReference type="EMBL" id="OPX48472.1"/>
    </source>
</evidence>
<protein>
    <submittedName>
        <fullName evidence="1">Uncharacterized protein</fullName>
    </submittedName>
</protein>
<evidence type="ECO:0000313" key="2">
    <source>
        <dbReference type="Proteomes" id="UP000191448"/>
    </source>
</evidence>
<organism evidence="1 2">
    <name type="scientific">Clostridium thermobutyricum DSM 4928</name>
    <dbReference type="NCBI Taxonomy" id="1121339"/>
    <lineage>
        <taxon>Bacteria</taxon>
        <taxon>Bacillati</taxon>
        <taxon>Bacillota</taxon>
        <taxon>Clostridia</taxon>
        <taxon>Eubacteriales</taxon>
        <taxon>Clostridiaceae</taxon>
        <taxon>Clostridium</taxon>
    </lineage>
</organism>
<proteinExistence type="predicted"/>
<accession>A0A1V4SW96</accession>
<dbReference type="EMBL" id="LTAY01000031">
    <property type="protein sequence ID" value="OPX48472.1"/>
    <property type="molecule type" value="Genomic_DNA"/>
</dbReference>
<dbReference type="Proteomes" id="UP000191448">
    <property type="component" value="Unassembled WGS sequence"/>
</dbReference>
<dbReference type="AlphaFoldDB" id="A0A1V4SW96"/>
<comment type="caution">
    <text evidence="1">The sequence shown here is derived from an EMBL/GenBank/DDBJ whole genome shotgun (WGS) entry which is preliminary data.</text>
</comment>
<gene>
    <name evidence="1" type="ORF">CLTHE_11500</name>
</gene>
<sequence length="50" mass="6154">MNLLDIYTPKQLALKTMQDISERRKVRERNINDYHYKAMEKSISRRRKKS</sequence>
<reference evidence="1 2" key="1">
    <citation type="submission" date="2016-02" db="EMBL/GenBank/DDBJ databases">
        <title>Genome sequence of Clostridium thermobutyricum DSM 4928.</title>
        <authorList>
            <person name="Poehlein A."/>
            <person name="Daniel R."/>
        </authorList>
    </citation>
    <scope>NUCLEOTIDE SEQUENCE [LARGE SCALE GENOMIC DNA]</scope>
    <source>
        <strain evidence="1 2">DSM 4928</strain>
    </source>
</reference>